<dbReference type="EMBL" id="VSSQ01145435">
    <property type="protein sequence ID" value="MPN64486.1"/>
    <property type="molecule type" value="Genomic_DNA"/>
</dbReference>
<gene>
    <name evidence="2" type="ORF">SDC9_212261</name>
</gene>
<name>A0A645JM56_9ZZZZ</name>
<dbReference type="SUPFAM" id="SSF51726">
    <property type="entry name" value="UROD/MetE-like"/>
    <property type="match status" value="1"/>
</dbReference>
<dbReference type="InterPro" id="IPR000257">
    <property type="entry name" value="Uroporphyrinogen_deCOase"/>
</dbReference>
<evidence type="ECO:0000313" key="2">
    <source>
        <dbReference type="EMBL" id="MPN64486.1"/>
    </source>
</evidence>
<accession>A0A645JM56</accession>
<reference evidence="2" key="1">
    <citation type="submission" date="2019-08" db="EMBL/GenBank/DDBJ databases">
        <authorList>
            <person name="Kucharzyk K."/>
            <person name="Murdoch R.W."/>
            <person name="Higgins S."/>
            <person name="Loffler F."/>
        </authorList>
    </citation>
    <scope>NUCLEOTIDE SEQUENCE</scope>
</reference>
<dbReference type="InterPro" id="IPR038071">
    <property type="entry name" value="UROD/MetE-like_sf"/>
</dbReference>
<dbReference type="GO" id="GO:0006779">
    <property type="term" value="P:porphyrin-containing compound biosynthetic process"/>
    <property type="evidence" value="ECO:0007669"/>
    <property type="project" value="InterPro"/>
</dbReference>
<sequence length="80" mass="8851">MEEITSDLKSNVAFIAGIDHTDLLLNGTREDIDKSVRETMAAWDGDPGLIIGPGCEFPYKTPRENILALKECTIEHGTYL</sequence>
<feature type="domain" description="Uroporphyrinogen decarboxylase (URO-D)" evidence="1">
    <location>
        <begin position="10"/>
        <end position="73"/>
    </location>
</feature>
<dbReference type="GO" id="GO:0004853">
    <property type="term" value="F:uroporphyrinogen decarboxylase activity"/>
    <property type="evidence" value="ECO:0007669"/>
    <property type="project" value="InterPro"/>
</dbReference>
<protein>
    <recommendedName>
        <fullName evidence="1">Uroporphyrinogen decarboxylase (URO-D) domain-containing protein</fullName>
    </recommendedName>
</protein>
<proteinExistence type="predicted"/>
<dbReference type="Gene3D" id="3.20.20.210">
    <property type="match status" value="1"/>
</dbReference>
<organism evidence="2">
    <name type="scientific">bioreactor metagenome</name>
    <dbReference type="NCBI Taxonomy" id="1076179"/>
    <lineage>
        <taxon>unclassified sequences</taxon>
        <taxon>metagenomes</taxon>
        <taxon>ecological metagenomes</taxon>
    </lineage>
</organism>
<comment type="caution">
    <text evidence="2">The sequence shown here is derived from an EMBL/GenBank/DDBJ whole genome shotgun (WGS) entry which is preliminary data.</text>
</comment>
<dbReference type="AlphaFoldDB" id="A0A645JM56"/>
<dbReference type="Pfam" id="PF01208">
    <property type="entry name" value="URO-D"/>
    <property type="match status" value="1"/>
</dbReference>
<evidence type="ECO:0000259" key="1">
    <source>
        <dbReference type="Pfam" id="PF01208"/>
    </source>
</evidence>